<proteinExistence type="predicted"/>
<protein>
    <submittedName>
        <fullName evidence="2">Transposase</fullName>
    </submittedName>
</protein>
<sequence>LARISHRHMVNSLRHSRTRNSLRVATPFMDLRS</sequence>
<accession>A0A0M3JNI4</accession>
<dbReference type="AlphaFoldDB" id="A0A0M3JNI4"/>
<feature type="region of interest" description="Disordered" evidence="1">
    <location>
        <begin position="1"/>
        <end position="33"/>
    </location>
</feature>
<feature type="compositionally biased region" description="Basic residues" evidence="1">
    <location>
        <begin position="1"/>
        <end position="20"/>
    </location>
</feature>
<evidence type="ECO:0000256" key="1">
    <source>
        <dbReference type="SAM" id="MobiDB-lite"/>
    </source>
</evidence>
<evidence type="ECO:0000313" key="2">
    <source>
        <dbReference type="WBParaSite" id="ASIM_0000922401-mRNA-1"/>
    </source>
</evidence>
<name>A0A0M3JNI4_ANISI</name>
<organism evidence="2">
    <name type="scientific">Anisakis simplex</name>
    <name type="common">Herring worm</name>
    <dbReference type="NCBI Taxonomy" id="6269"/>
    <lineage>
        <taxon>Eukaryota</taxon>
        <taxon>Metazoa</taxon>
        <taxon>Ecdysozoa</taxon>
        <taxon>Nematoda</taxon>
        <taxon>Chromadorea</taxon>
        <taxon>Rhabditida</taxon>
        <taxon>Spirurina</taxon>
        <taxon>Ascaridomorpha</taxon>
        <taxon>Ascaridoidea</taxon>
        <taxon>Anisakidae</taxon>
        <taxon>Anisakis</taxon>
        <taxon>Anisakis simplex complex</taxon>
    </lineage>
</organism>
<reference evidence="2" key="1">
    <citation type="submission" date="2017-02" db="UniProtKB">
        <authorList>
            <consortium name="WormBaseParasite"/>
        </authorList>
    </citation>
    <scope>IDENTIFICATION</scope>
</reference>
<dbReference type="WBParaSite" id="ASIM_0000922401-mRNA-1">
    <property type="protein sequence ID" value="ASIM_0000922401-mRNA-1"/>
    <property type="gene ID" value="ASIM_0000922401"/>
</dbReference>